<dbReference type="InterPro" id="IPR006127">
    <property type="entry name" value="ZnuA-like"/>
</dbReference>
<dbReference type="EMBL" id="CP000555">
    <property type="protein sequence ID" value="ABM94783.1"/>
    <property type="molecule type" value="Genomic_DNA"/>
</dbReference>
<dbReference type="GO" id="GO:0046872">
    <property type="term" value="F:metal ion binding"/>
    <property type="evidence" value="ECO:0007669"/>
    <property type="project" value="InterPro"/>
</dbReference>
<accession>A2SGU4</accession>
<organism evidence="1 2">
    <name type="scientific">Methylibium petroleiphilum (strain ATCC BAA-1232 / LMG 22953 / PM1)</name>
    <dbReference type="NCBI Taxonomy" id="420662"/>
    <lineage>
        <taxon>Bacteria</taxon>
        <taxon>Pseudomonadati</taxon>
        <taxon>Pseudomonadota</taxon>
        <taxon>Betaproteobacteria</taxon>
        <taxon>Burkholderiales</taxon>
        <taxon>Sphaerotilaceae</taxon>
        <taxon>Methylibium</taxon>
    </lineage>
</organism>
<dbReference type="eggNOG" id="COG0803">
    <property type="taxonomic scope" value="Bacteria"/>
</dbReference>
<dbReference type="STRING" id="420662.Mpe_A1824"/>
<dbReference type="Proteomes" id="UP000000366">
    <property type="component" value="Chromosome"/>
</dbReference>
<gene>
    <name evidence="1" type="ordered locus">Mpe_A1824</name>
</gene>
<dbReference type="Gene3D" id="3.40.50.1980">
    <property type="entry name" value="Nitrogenase molybdenum iron protein domain"/>
    <property type="match status" value="1"/>
</dbReference>
<dbReference type="Pfam" id="PF01297">
    <property type="entry name" value="ZnuA"/>
    <property type="match status" value="1"/>
</dbReference>
<keyword evidence="2" id="KW-1185">Reference proteome</keyword>
<reference evidence="1 2" key="1">
    <citation type="journal article" date="2007" name="J. Bacteriol.">
        <title>Whole-genome analysis of the methyl tert-butyl ether-degrading beta-proteobacterium Methylibium petroleiphilum PM1.</title>
        <authorList>
            <person name="Kane S.R."/>
            <person name="Chakicherla A.Y."/>
            <person name="Chain P.S.G."/>
            <person name="Schmidt R."/>
            <person name="Shin M.W."/>
            <person name="Legler T.C."/>
            <person name="Scow K.M."/>
            <person name="Larimer F.W."/>
            <person name="Lucas S.M."/>
            <person name="Richardson P.M."/>
            <person name="Hristova K.R."/>
        </authorList>
    </citation>
    <scope>NUCLEOTIDE SEQUENCE [LARGE SCALE GENOMIC DNA]</scope>
    <source>
        <strain evidence="2">ATCC BAA-1232 / LMG 22953 / PM1</strain>
    </source>
</reference>
<dbReference type="SUPFAM" id="SSF53807">
    <property type="entry name" value="Helical backbone' metal receptor"/>
    <property type="match status" value="1"/>
</dbReference>
<protein>
    <submittedName>
        <fullName evidence="1">Uncharacterized protein</fullName>
    </submittedName>
</protein>
<dbReference type="AlphaFoldDB" id="A2SGU4"/>
<dbReference type="GO" id="GO:0030001">
    <property type="term" value="P:metal ion transport"/>
    <property type="evidence" value="ECO:0007669"/>
    <property type="project" value="InterPro"/>
</dbReference>
<name>A2SGU4_METPP</name>
<evidence type="ECO:0000313" key="2">
    <source>
        <dbReference type="Proteomes" id="UP000000366"/>
    </source>
</evidence>
<evidence type="ECO:0000313" key="1">
    <source>
        <dbReference type="EMBL" id="ABM94783.1"/>
    </source>
</evidence>
<sequence length="81" mass="8738">MFLDELSLDMGTAPPMPLWGRCQFVENISDPRMTQRIAQESGARIGGTLFSDALSDAAGPAPTYLRMNEHNARSLAEALGA</sequence>
<dbReference type="HOGENOM" id="CLU_2569895_0_0_4"/>
<proteinExistence type="predicted"/>
<dbReference type="KEGG" id="mpt:Mpe_A1824"/>